<feature type="transmembrane region" description="Helical" evidence="1">
    <location>
        <begin position="41"/>
        <end position="61"/>
    </location>
</feature>
<proteinExistence type="predicted"/>
<reference evidence="2 3" key="1">
    <citation type="submission" date="2019-08" db="EMBL/GenBank/DDBJ databases">
        <title>Lewinella sp. strain SSH13 Genome sequencing and assembly.</title>
        <authorList>
            <person name="Kim I."/>
        </authorList>
    </citation>
    <scope>NUCLEOTIDE SEQUENCE [LARGE SCALE GENOMIC DNA]</scope>
    <source>
        <strain evidence="2 3">SSH13</strain>
    </source>
</reference>
<evidence type="ECO:0000313" key="3">
    <source>
        <dbReference type="Proteomes" id="UP000321907"/>
    </source>
</evidence>
<evidence type="ECO:0000313" key="2">
    <source>
        <dbReference type="EMBL" id="TXF88670.1"/>
    </source>
</evidence>
<dbReference type="RefSeq" id="WP_147931273.1">
    <property type="nucleotide sequence ID" value="NZ_VOXD01000020.1"/>
</dbReference>
<keyword evidence="1" id="KW-0472">Membrane</keyword>
<keyword evidence="3" id="KW-1185">Reference proteome</keyword>
<dbReference type="Proteomes" id="UP000321907">
    <property type="component" value="Unassembled WGS sequence"/>
</dbReference>
<evidence type="ECO:0000256" key="1">
    <source>
        <dbReference type="SAM" id="Phobius"/>
    </source>
</evidence>
<sequence>MLHKARFVAYVNLVIFFLLIMFTLAPGILPTFVGNSSVSMFSGLFLLVMLVWGTINAFRFFRKPELSGWDKLFLLLAPVNLTYLLVVFGVLYSMSY</sequence>
<gene>
    <name evidence="2" type="ORF">FUA23_13465</name>
</gene>
<comment type="caution">
    <text evidence="2">The sequence shown here is derived from an EMBL/GenBank/DDBJ whole genome shotgun (WGS) entry which is preliminary data.</text>
</comment>
<keyword evidence="1" id="KW-0812">Transmembrane</keyword>
<feature type="transmembrane region" description="Helical" evidence="1">
    <location>
        <begin position="73"/>
        <end position="94"/>
    </location>
</feature>
<dbReference type="EMBL" id="VOXD01000020">
    <property type="protein sequence ID" value="TXF88670.1"/>
    <property type="molecule type" value="Genomic_DNA"/>
</dbReference>
<keyword evidence="1" id="KW-1133">Transmembrane helix</keyword>
<feature type="transmembrane region" description="Helical" evidence="1">
    <location>
        <begin position="7"/>
        <end position="29"/>
    </location>
</feature>
<accession>A0A5C7FG35</accession>
<dbReference type="AlphaFoldDB" id="A0A5C7FG35"/>
<organism evidence="2 3">
    <name type="scientific">Neolewinella aurantiaca</name>
    <dbReference type="NCBI Taxonomy" id="2602767"/>
    <lineage>
        <taxon>Bacteria</taxon>
        <taxon>Pseudomonadati</taxon>
        <taxon>Bacteroidota</taxon>
        <taxon>Saprospiria</taxon>
        <taxon>Saprospirales</taxon>
        <taxon>Lewinellaceae</taxon>
        <taxon>Neolewinella</taxon>
    </lineage>
</organism>
<name>A0A5C7FG35_9BACT</name>
<protein>
    <submittedName>
        <fullName evidence="2">Uncharacterized protein</fullName>
    </submittedName>
</protein>